<keyword evidence="2" id="KW-1185">Reference proteome</keyword>
<accession>A0ABR1ZNZ0</accession>
<name>A0ABR1ZNZ0_9ROSI</name>
<evidence type="ECO:0000313" key="2">
    <source>
        <dbReference type="Proteomes" id="UP001396334"/>
    </source>
</evidence>
<comment type="caution">
    <text evidence="1">The sequence shown here is derived from an EMBL/GenBank/DDBJ whole genome shotgun (WGS) entry which is preliminary data.</text>
</comment>
<dbReference type="Proteomes" id="UP001396334">
    <property type="component" value="Unassembled WGS sequence"/>
</dbReference>
<dbReference type="EMBL" id="JBBPBN010000785">
    <property type="protein sequence ID" value="KAK8482384.1"/>
    <property type="molecule type" value="Genomic_DNA"/>
</dbReference>
<gene>
    <name evidence="1" type="ORF">V6N11_027721</name>
</gene>
<protein>
    <submittedName>
        <fullName evidence="1">Uncharacterized protein</fullName>
    </submittedName>
</protein>
<proteinExistence type="predicted"/>
<sequence length="147" mass="16043">MSKNNNHGEEDQHDKESLDSIFIQTLKNVQGLLKGGSIPGKILLTKWPDPLDDSGLQEQSPNYQRSFSQNDADTSNDLDKTVEGGVGSTNNSDSNTTVNKSKSSMLKIKNVANEVQNSPMGTRATDSARVVKFSKELSGQMVILEIM</sequence>
<organism evidence="1 2">
    <name type="scientific">Hibiscus sabdariffa</name>
    <name type="common">roselle</name>
    <dbReference type="NCBI Taxonomy" id="183260"/>
    <lineage>
        <taxon>Eukaryota</taxon>
        <taxon>Viridiplantae</taxon>
        <taxon>Streptophyta</taxon>
        <taxon>Embryophyta</taxon>
        <taxon>Tracheophyta</taxon>
        <taxon>Spermatophyta</taxon>
        <taxon>Magnoliopsida</taxon>
        <taxon>eudicotyledons</taxon>
        <taxon>Gunneridae</taxon>
        <taxon>Pentapetalae</taxon>
        <taxon>rosids</taxon>
        <taxon>malvids</taxon>
        <taxon>Malvales</taxon>
        <taxon>Malvaceae</taxon>
        <taxon>Malvoideae</taxon>
        <taxon>Hibiscus</taxon>
    </lineage>
</organism>
<reference evidence="1 2" key="1">
    <citation type="journal article" date="2024" name="G3 (Bethesda)">
        <title>Genome assembly of Hibiscus sabdariffa L. provides insights into metabolisms of medicinal natural products.</title>
        <authorList>
            <person name="Kim T."/>
        </authorList>
    </citation>
    <scope>NUCLEOTIDE SEQUENCE [LARGE SCALE GENOMIC DNA]</scope>
    <source>
        <strain evidence="1">TK-2024</strain>
        <tissue evidence="1">Old leaves</tissue>
    </source>
</reference>
<evidence type="ECO:0000313" key="1">
    <source>
        <dbReference type="EMBL" id="KAK8482384.1"/>
    </source>
</evidence>